<dbReference type="SUPFAM" id="SSF56672">
    <property type="entry name" value="DNA/RNA polymerases"/>
    <property type="match status" value="1"/>
</dbReference>
<dbReference type="InterPro" id="IPR013103">
    <property type="entry name" value="RVT_2"/>
</dbReference>
<name>A0A6P5RH39_PRUAV</name>
<gene>
    <name evidence="3" type="primary">LOC110748497</name>
</gene>
<evidence type="ECO:0000259" key="1">
    <source>
        <dbReference type="Pfam" id="PF07727"/>
    </source>
</evidence>
<dbReference type="PANTHER" id="PTHR11439">
    <property type="entry name" value="GAG-POL-RELATED RETROTRANSPOSON"/>
    <property type="match status" value="1"/>
</dbReference>
<sequence>MIITGNDKHEISQLQDYLATEFEMKNLGELKYFLGIEVARSQKGIFLSQRKYVLDLLTDIGMLDCKPVDTPIVQNHYLGEHPDQVPTNKERYQRLVGRLIYLSYTRPDIAYAVSFVSQFMHSPSEDHMNAVIRILRYLKSAPEKGLMFSKHGHLNIDGYTDSDWAGSITYRKSTSGYFTFVG</sequence>
<dbReference type="Proteomes" id="UP000515124">
    <property type="component" value="Unplaced"/>
</dbReference>
<protein>
    <submittedName>
        <fullName evidence="3">Uncharacterized protein LOC110748497</fullName>
    </submittedName>
</protein>
<feature type="domain" description="Reverse transcriptase Ty1/copia-type" evidence="1">
    <location>
        <begin position="1"/>
        <end position="73"/>
    </location>
</feature>
<dbReference type="PANTHER" id="PTHR11439:SF467">
    <property type="entry name" value="INTEGRASE CATALYTIC DOMAIN-CONTAINING PROTEIN"/>
    <property type="match status" value="1"/>
</dbReference>
<evidence type="ECO:0000313" key="3">
    <source>
        <dbReference type="RefSeq" id="XP_021804165.1"/>
    </source>
</evidence>
<dbReference type="KEGG" id="pavi:110748497"/>
<dbReference type="Pfam" id="PF07727">
    <property type="entry name" value="RVT_2"/>
    <property type="match status" value="1"/>
</dbReference>
<accession>A0A6P5RH39</accession>
<dbReference type="GeneID" id="110748497"/>
<proteinExistence type="predicted"/>
<keyword evidence="2" id="KW-1185">Reference proteome</keyword>
<dbReference type="RefSeq" id="XP_021804165.1">
    <property type="nucleotide sequence ID" value="XM_021948473.1"/>
</dbReference>
<reference evidence="3" key="1">
    <citation type="submission" date="2025-08" db="UniProtKB">
        <authorList>
            <consortium name="RefSeq"/>
        </authorList>
    </citation>
    <scope>IDENTIFICATION</scope>
</reference>
<dbReference type="InterPro" id="IPR043502">
    <property type="entry name" value="DNA/RNA_pol_sf"/>
</dbReference>
<organism evidence="2 3">
    <name type="scientific">Prunus avium</name>
    <name type="common">Cherry</name>
    <name type="synonym">Cerasus avium</name>
    <dbReference type="NCBI Taxonomy" id="42229"/>
    <lineage>
        <taxon>Eukaryota</taxon>
        <taxon>Viridiplantae</taxon>
        <taxon>Streptophyta</taxon>
        <taxon>Embryophyta</taxon>
        <taxon>Tracheophyta</taxon>
        <taxon>Spermatophyta</taxon>
        <taxon>Magnoliopsida</taxon>
        <taxon>eudicotyledons</taxon>
        <taxon>Gunneridae</taxon>
        <taxon>Pentapetalae</taxon>
        <taxon>rosids</taxon>
        <taxon>fabids</taxon>
        <taxon>Rosales</taxon>
        <taxon>Rosaceae</taxon>
        <taxon>Amygdaloideae</taxon>
        <taxon>Amygdaleae</taxon>
        <taxon>Prunus</taxon>
    </lineage>
</organism>
<evidence type="ECO:0000313" key="2">
    <source>
        <dbReference type="Proteomes" id="UP000515124"/>
    </source>
</evidence>
<feature type="non-terminal residue" evidence="3">
    <location>
        <position position="182"/>
    </location>
</feature>
<dbReference type="AlphaFoldDB" id="A0A6P5RH39"/>